<evidence type="ECO:0000256" key="2">
    <source>
        <dbReference type="ARBA" id="ARBA00022475"/>
    </source>
</evidence>
<dbReference type="Proteomes" id="UP001163046">
    <property type="component" value="Unassembled WGS sequence"/>
</dbReference>
<protein>
    <recommendedName>
        <fullName evidence="11">G-protein coupled receptors family 1 profile domain-containing protein</fullName>
    </recommendedName>
</protein>
<evidence type="ECO:0000313" key="12">
    <source>
        <dbReference type="EMBL" id="KAJ7384410.1"/>
    </source>
</evidence>
<feature type="transmembrane region" description="Helical" evidence="10">
    <location>
        <begin position="242"/>
        <end position="269"/>
    </location>
</feature>
<proteinExistence type="predicted"/>
<gene>
    <name evidence="12" type="ORF">OS493_021822</name>
</gene>
<evidence type="ECO:0000256" key="5">
    <source>
        <dbReference type="ARBA" id="ARBA00023040"/>
    </source>
</evidence>
<feature type="domain" description="G-protein coupled receptors family 1 profile" evidence="11">
    <location>
        <begin position="44"/>
        <end position="302"/>
    </location>
</feature>
<evidence type="ECO:0000256" key="9">
    <source>
        <dbReference type="ARBA" id="ARBA00023224"/>
    </source>
</evidence>
<feature type="transmembrane region" description="Helical" evidence="10">
    <location>
        <begin position="111"/>
        <end position="131"/>
    </location>
</feature>
<keyword evidence="3 10" id="KW-0812">Transmembrane</keyword>
<keyword evidence="9" id="KW-0807">Transducer</keyword>
<keyword evidence="13" id="KW-1185">Reference proteome</keyword>
<dbReference type="PRINTS" id="PR00237">
    <property type="entry name" value="GPCRRHODOPSN"/>
</dbReference>
<dbReference type="PROSITE" id="PS50262">
    <property type="entry name" value="G_PROTEIN_RECEP_F1_2"/>
    <property type="match status" value="1"/>
</dbReference>
<evidence type="ECO:0000256" key="4">
    <source>
        <dbReference type="ARBA" id="ARBA00022989"/>
    </source>
</evidence>
<evidence type="ECO:0000256" key="10">
    <source>
        <dbReference type="SAM" id="Phobius"/>
    </source>
</evidence>
<dbReference type="Pfam" id="PF00001">
    <property type="entry name" value="7tm_1"/>
    <property type="match status" value="1"/>
</dbReference>
<keyword evidence="8" id="KW-0325">Glycoprotein</keyword>
<dbReference type="PANTHER" id="PTHR24246:SF27">
    <property type="entry name" value="ADENOSINE RECEPTOR, ISOFORM A"/>
    <property type="match status" value="1"/>
</dbReference>
<feature type="transmembrane region" description="Helical" evidence="10">
    <location>
        <begin position="186"/>
        <end position="209"/>
    </location>
</feature>
<dbReference type="EMBL" id="MU825887">
    <property type="protein sequence ID" value="KAJ7384410.1"/>
    <property type="molecule type" value="Genomic_DNA"/>
</dbReference>
<feature type="transmembrane region" description="Helical" evidence="10">
    <location>
        <begin position="289"/>
        <end position="306"/>
    </location>
</feature>
<accession>A0A9W9ZN32</accession>
<keyword evidence="6 10" id="KW-0472">Membrane</keyword>
<evidence type="ECO:0000256" key="8">
    <source>
        <dbReference type="ARBA" id="ARBA00023180"/>
    </source>
</evidence>
<organism evidence="12 13">
    <name type="scientific">Desmophyllum pertusum</name>
    <dbReference type="NCBI Taxonomy" id="174260"/>
    <lineage>
        <taxon>Eukaryota</taxon>
        <taxon>Metazoa</taxon>
        <taxon>Cnidaria</taxon>
        <taxon>Anthozoa</taxon>
        <taxon>Hexacorallia</taxon>
        <taxon>Scleractinia</taxon>
        <taxon>Caryophylliina</taxon>
        <taxon>Caryophylliidae</taxon>
        <taxon>Desmophyllum</taxon>
    </lineage>
</organism>
<dbReference type="GO" id="GO:0005886">
    <property type="term" value="C:plasma membrane"/>
    <property type="evidence" value="ECO:0007669"/>
    <property type="project" value="UniProtKB-SubCell"/>
</dbReference>
<evidence type="ECO:0000259" key="11">
    <source>
        <dbReference type="PROSITE" id="PS50262"/>
    </source>
</evidence>
<dbReference type="SUPFAM" id="SSF81321">
    <property type="entry name" value="Family A G protein-coupled receptor-like"/>
    <property type="match status" value="1"/>
</dbReference>
<evidence type="ECO:0000256" key="3">
    <source>
        <dbReference type="ARBA" id="ARBA00022692"/>
    </source>
</evidence>
<reference evidence="12" key="1">
    <citation type="submission" date="2023-01" db="EMBL/GenBank/DDBJ databases">
        <title>Genome assembly of the deep-sea coral Lophelia pertusa.</title>
        <authorList>
            <person name="Herrera S."/>
            <person name="Cordes E."/>
        </authorList>
    </citation>
    <scope>NUCLEOTIDE SEQUENCE</scope>
    <source>
        <strain evidence="12">USNM1676648</strain>
        <tissue evidence="12">Polyp</tissue>
    </source>
</reference>
<feature type="transmembrane region" description="Helical" evidence="10">
    <location>
        <begin position="28"/>
        <end position="53"/>
    </location>
</feature>
<dbReference type="AlphaFoldDB" id="A0A9W9ZN32"/>
<comment type="subcellular location">
    <subcellularLocation>
        <location evidence="1">Cell membrane</location>
        <topology evidence="1">Multi-pass membrane protein</topology>
    </subcellularLocation>
</comment>
<evidence type="ECO:0000256" key="7">
    <source>
        <dbReference type="ARBA" id="ARBA00023170"/>
    </source>
</evidence>
<dbReference type="InterPro" id="IPR000276">
    <property type="entry name" value="GPCR_Rhodpsn"/>
</dbReference>
<evidence type="ECO:0000313" key="13">
    <source>
        <dbReference type="Proteomes" id="UP001163046"/>
    </source>
</evidence>
<feature type="transmembrane region" description="Helical" evidence="10">
    <location>
        <begin position="152"/>
        <end position="174"/>
    </location>
</feature>
<dbReference type="CDD" id="cd00637">
    <property type="entry name" value="7tm_classA_rhodopsin-like"/>
    <property type="match status" value="1"/>
</dbReference>
<sequence>MAVNGSAESNKSAHLETDLLSLYMKFELAEGICLSIMSLLTVSTNILLLIAIWKDPEKNFRSPTTYFLIGLGITDLLTGATTEPFFALFYITRFLRGKNIPAVISRLYNVGQSISTVTISSSYLIILGLSISQYIAIKWPHKFKVLITRNRVILSVLLSWLYFVCFTLVLSFSPNIDTVLFLKVDLALHPVLISSVLFITLILLYRVFARQVQQRKSFRESAKLAVKAAGTKGKTDILQRQFTIVTFYLAAVLLISALPHIAVQFVWLYAELSLEGNYYIFMALRVRDLLLFLKVALDAFIYAWRLPAYRQALKKSLNCSKDKRKPPQEEVQL</sequence>
<keyword evidence="7" id="KW-0675">Receptor</keyword>
<comment type="caution">
    <text evidence="12">The sequence shown here is derived from an EMBL/GenBank/DDBJ whole genome shotgun (WGS) entry which is preliminary data.</text>
</comment>
<dbReference type="OrthoDB" id="5962323at2759"/>
<keyword evidence="4 10" id="KW-1133">Transmembrane helix</keyword>
<name>A0A9W9ZN32_9CNID</name>
<keyword evidence="5" id="KW-0297">G-protein coupled receptor</keyword>
<keyword evidence="2" id="KW-1003">Cell membrane</keyword>
<evidence type="ECO:0000256" key="6">
    <source>
        <dbReference type="ARBA" id="ARBA00023136"/>
    </source>
</evidence>
<dbReference type="InterPro" id="IPR017452">
    <property type="entry name" value="GPCR_Rhodpsn_7TM"/>
</dbReference>
<feature type="transmembrane region" description="Helical" evidence="10">
    <location>
        <begin position="65"/>
        <end position="91"/>
    </location>
</feature>
<dbReference type="PANTHER" id="PTHR24246">
    <property type="entry name" value="OLFACTORY RECEPTOR AND ADENOSINE RECEPTOR"/>
    <property type="match status" value="1"/>
</dbReference>
<dbReference type="Gene3D" id="1.20.1070.10">
    <property type="entry name" value="Rhodopsin 7-helix transmembrane proteins"/>
    <property type="match status" value="1"/>
</dbReference>
<dbReference type="GO" id="GO:0004930">
    <property type="term" value="F:G protein-coupled receptor activity"/>
    <property type="evidence" value="ECO:0007669"/>
    <property type="project" value="UniProtKB-KW"/>
</dbReference>
<evidence type="ECO:0000256" key="1">
    <source>
        <dbReference type="ARBA" id="ARBA00004651"/>
    </source>
</evidence>